<sequence>MAGAPGTPERAQVRGQPGPRRRDGGQTPAASGAPGVEPGQEHPQPEAGENVERENPSQKLEGAPEAGRVRDQPGPRSAGSEFSRVRHQPGPRSAGSEICRGGDAEETLAGGAPGRGAGRRAPRPEAGRNGERETPSKKPGGAPEAGRVRHQPGPRSAGPEFSGVRDQPGPRSAGSEISHGRRRGDAGQGSAELEPGREHPGQRPGKAPGGRTPAGSREERRRQAGSEISRVRDQPESEFSRGSAELEPGREHPGQRPGKAPGGRTPAGSREERRRQAGSEISRGAQTENFEKVKTEGACEQHGELDGPDSQLMVCAAAEHAADSTGCASGPACGPGYSEGVVVEWSERGFGFLVFQDGRRAYVHHSSIHAPSGDRKNLNLTVGETVECMLNEDLPSHPGKWAAVNVWRKSEIILAKASGNFPPAGGAMASGMPPPPAAIEDRPCQDGPPQGVTPPQPMPEMPAAKPPSPLDTSPFADNASALTAKFGLPKHSATIGERLEGTVVEWSNRGFGFVLFGDARAYVHTSNCERGSDLREGERVTGVLTEDTTRPGKLAAVDVRRGTLADCNGPSGGSRFSDGMGKGCKGDGCMGGGCGMGKGDGCMGGGCGMGGMGGGCGMGGCGMGGCGIGDGCGMGACGMGGCGMGGCGMNGCGMGGCGMNGCGGCGGCGMSGCDMGGCGMGGMGGCGMGGCGMGCGGCGMDAGCGMGGCDGGGKGADFGCKGGDPCGKGREVKCLGGSERRPPLIFEAGDWFEGVVADWQKRGFGFITLADNRRVYVHASSFGGGELKVGETVRCTLEEDDKNAGKLKANKLVRGPLGEEGVVKEWKKEGGFGFLDMEDGRRCYIHASVFKGTGKRELQNGMRLRVATKPDERNPGKWAVSEVKGGLEDDRAYAEGDDGLPPLLVAEVVEWDKRGFGFVQVQGDDRRIYTHHTSFGTGDLEIGEKVSITLGPDNKNPQKLMAITLVRDGGVGGELDASKVRSRPRQEFFGGDPLAALPEGDWPELVWSMGTVIEWNDERGIGHIEVEDGRRLHVHHSSFGGGSLQEGGGCEVVVAPDRKDPTRWMAAKVRGPCVKKREARRDAPSELGAEPAEKRQKFT</sequence>
<evidence type="ECO:0000259" key="2">
    <source>
        <dbReference type="SMART" id="SM00357"/>
    </source>
</evidence>
<evidence type="ECO:0000313" key="3">
    <source>
        <dbReference type="EMBL" id="CAK0831814.1"/>
    </source>
</evidence>
<feature type="compositionally biased region" description="Basic and acidic residues" evidence="1">
    <location>
        <begin position="1075"/>
        <end position="1084"/>
    </location>
</feature>
<feature type="domain" description="Cold-shock" evidence="2">
    <location>
        <begin position="501"/>
        <end position="562"/>
    </location>
</feature>
<feature type="domain" description="Cold-shock" evidence="2">
    <location>
        <begin position="753"/>
        <end position="815"/>
    </location>
</feature>
<feature type="domain" description="Cold-shock" evidence="2">
    <location>
        <begin position="820"/>
        <end position="885"/>
    </location>
</feature>
<dbReference type="SUPFAM" id="SSF50249">
    <property type="entry name" value="Nucleic acid-binding proteins"/>
    <property type="match status" value="6"/>
</dbReference>
<feature type="compositionally biased region" description="Basic and acidic residues" evidence="1">
    <location>
        <begin position="122"/>
        <end position="136"/>
    </location>
</feature>
<evidence type="ECO:0000313" key="4">
    <source>
        <dbReference type="Proteomes" id="UP001189429"/>
    </source>
</evidence>
<feature type="region of interest" description="Disordered" evidence="1">
    <location>
        <begin position="1071"/>
        <end position="1099"/>
    </location>
</feature>
<dbReference type="Gene3D" id="2.40.50.140">
    <property type="entry name" value="Nucleic acid-binding proteins"/>
    <property type="match status" value="6"/>
</dbReference>
<dbReference type="Proteomes" id="UP001189429">
    <property type="component" value="Unassembled WGS sequence"/>
</dbReference>
<dbReference type="InterPro" id="IPR011129">
    <property type="entry name" value="CSD"/>
</dbReference>
<dbReference type="EMBL" id="CAUYUJ010011459">
    <property type="protein sequence ID" value="CAK0831814.1"/>
    <property type="molecule type" value="Genomic_DNA"/>
</dbReference>
<comment type="caution">
    <text evidence="3">The sequence shown here is derived from an EMBL/GenBank/DDBJ whole genome shotgun (WGS) entry which is preliminary data.</text>
</comment>
<dbReference type="SMART" id="SM00357">
    <property type="entry name" value="CSP"/>
    <property type="match status" value="6"/>
</dbReference>
<feature type="region of interest" description="Disordered" evidence="1">
    <location>
        <begin position="1"/>
        <end position="305"/>
    </location>
</feature>
<feature type="domain" description="Cold-shock" evidence="2">
    <location>
        <begin position="339"/>
        <end position="409"/>
    </location>
</feature>
<reference evidence="3" key="1">
    <citation type="submission" date="2023-10" db="EMBL/GenBank/DDBJ databases">
        <authorList>
            <person name="Chen Y."/>
            <person name="Shah S."/>
            <person name="Dougan E. K."/>
            <person name="Thang M."/>
            <person name="Chan C."/>
        </authorList>
    </citation>
    <scope>NUCLEOTIDE SEQUENCE [LARGE SCALE GENOMIC DNA]</scope>
</reference>
<keyword evidence="4" id="KW-1185">Reference proteome</keyword>
<feature type="domain" description="Cold-shock" evidence="2">
    <location>
        <begin position="906"/>
        <end position="968"/>
    </location>
</feature>
<dbReference type="InterPro" id="IPR012340">
    <property type="entry name" value="NA-bd_OB-fold"/>
</dbReference>
<protein>
    <recommendedName>
        <fullName evidence="2">Cold-shock domain-containing protein</fullName>
    </recommendedName>
</protein>
<feature type="domain" description="Cold-shock" evidence="2">
    <location>
        <begin position="1009"/>
        <end position="1072"/>
    </location>
</feature>
<accession>A0ABN9SJ94</accession>
<proteinExistence type="predicted"/>
<feature type="compositionally biased region" description="Pro residues" evidence="1">
    <location>
        <begin position="451"/>
        <end position="469"/>
    </location>
</feature>
<organism evidence="3 4">
    <name type="scientific">Prorocentrum cordatum</name>
    <dbReference type="NCBI Taxonomy" id="2364126"/>
    <lineage>
        <taxon>Eukaryota</taxon>
        <taxon>Sar</taxon>
        <taxon>Alveolata</taxon>
        <taxon>Dinophyceae</taxon>
        <taxon>Prorocentrales</taxon>
        <taxon>Prorocentraceae</taxon>
        <taxon>Prorocentrum</taxon>
    </lineage>
</organism>
<gene>
    <name evidence="3" type="ORF">PCOR1329_LOCUS30068</name>
</gene>
<name>A0ABN9SJ94_9DINO</name>
<feature type="compositionally biased region" description="Basic and acidic residues" evidence="1">
    <location>
        <begin position="39"/>
        <end position="56"/>
    </location>
</feature>
<feature type="compositionally biased region" description="Basic and acidic residues" evidence="1">
    <location>
        <begin position="216"/>
        <end position="239"/>
    </location>
</feature>
<evidence type="ECO:0000256" key="1">
    <source>
        <dbReference type="SAM" id="MobiDB-lite"/>
    </source>
</evidence>
<feature type="region of interest" description="Disordered" evidence="1">
    <location>
        <begin position="441"/>
        <end position="476"/>
    </location>
</feature>
<feature type="compositionally biased region" description="Basic and acidic residues" evidence="1">
    <location>
        <begin position="289"/>
        <end position="305"/>
    </location>
</feature>